<accession>E7QRN7</accession>
<keyword evidence="4" id="KW-0249">Electron transport</keyword>
<dbReference type="PANTHER" id="PTHR13887:SF14">
    <property type="entry name" value="DISULFIDE BOND FORMATION PROTEIN D"/>
    <property type="match status" value="1"/>
</dbReference>
<dbReference type="PROSITE" id="PS51352">
    <property type="entry name" value="THIOREDOXIN_2"/>
    <property type="match status" value="1"/>
</dbReference>
<dbReference type="InterPro" id="IPR012336">
    <property type="entry name" value="Thioredoxin-like_fold"/>
</dbReference>
<evidence type="ECO:0000259" key="9">
    <source>
        <dbReference type="PROSITE" id="PS51352"/>
    </source>
</evidence>
<organism evidence="10 12">
    <name type="scientific">Haladaptatus paucihalophilus DX253</name>
    <dbReference type="NCBI Taxonomy" id="797209"/>
    <lineage>
        <taxon>Archaea</taxon>
        <taxon>Methanobacteriati</taxon>
        <taxon>Methanobacteriota</taxon>
        <taxon>Stenosarchaea group</taxon>
        <taxon>Halobacteria</taxon>
        <taxon>Halobacteriales</taxon>
        <taxon>Haladaptataceae</taxon>
        <taxon>Haladaptatus</taxon>
    </lineage>
</organism>
<dbReference type="GO" id="GO:0016853">
    <property type="term" value="F:isomerase activity"/>
    <property type="evidence" value="ECO:0007669"/>
    <property type="project" value="UniProtKB-KW"/>
</dbReference>
<name>E7QRN7_HALPU</name>
<evidence type="ECO:0000256" key="3">
    <source>
        <dbReference type="ARBA" id="ARBA00022729"/>
    </source>
</evidence>
<evidence type="ECO:0000256" key="6">
    <source>
        <dbReference type="ARBA" id="ARBA00023157"/>
    </source>
</evidence>
<evidence type="ECO:0000313" key="10">
    <source>
        <dbReference type="EMBL" id="EFW92656.1"/>
    </source>
</evidence>
<feature type="compositionally biased region" description="Low complexity" evidence="8">
    <location>
        <begin position="21"/>
        <end position="39"/>
    </location>
</feature>
<keyword evidence="4" id="KW-0813">Transport</keyword>
<evidence type="ECO:0000313" key="13">
    <source>
        <dbReference type="Proteomes" id="UP000184203"/>
    </source>
</evidence>
<keyword evidence="6" id="KW-1015">Disulfide bond</keyword>
<evidence type="ECO:0000313" key="11">
    <source>
        <dbReference type="EMBL" id="SHK16582.1"/>
    </source>
</evidence>
<evidence type="ECO:0000256" key="5">
    <source>
        <dbReference type="ARBA" id="ARBA00023002"/>
    </source>
</evidence>
<feature type="domain" description="Thioredoxin" evidence="9">
    <location>
        <begin position="57"/>
        <end position="198"/>
    </location>
</feature>
<dbReference type="OrthoDB" id="15256at2157"/>
<dbReference type="PROSITE" id="PS51257">
    <property type="entry name" value="PROKAR_LIPOPROTEIN"/>
    <property type="match status" value="1"/>
</dbReference>
<comment type="similarity">
    <text evidence="1">Belongs to the thioredoxin family. DsbA subfamily.</text>
</comment>
<comment type="similarity">
    <text evidence="2">Belongs to the glutaredoxin family.</text>
</comment>
<reference evidence="10 12" key="1">
    <citation type="journal article" date="2014" name="ISME J.">
        <title>Trehalose/2-sulfotrehalose biosynthesis and glycine-betaine uptake are widely spread mechanisms for osmoadaptation in the Halobacteriales.</title>
        <authorList>
            <person name="Youssef N.H."/>
            <person name="Savage-Ashlock K.N."/>
            <person name="McCully A.L."/>
            <person name="Luedtke B."/>
            <person name="Shaw E.I."/>
            <person name="Hoff W.D."/>
            <person name="Elshahed M.S."/>
        </authorList>
    </citation>
    <scope>NUCLEOTIDE SEQUENCE [LARGE SCALE GENOMIC DNA]</scope>
    <source>
        <strain evidence="10 12">DX253</strain>
    </source>
</reference>
<dbReference type="InterPro" id="IPR036249">
    <property type="entry name" value="Thioredoxin-like_sf"/>
</dbReference>
<dbReference type="Pfam" id="PF13462">
    <property type="entry name" value="Thioredoxin_4"/>
    <property type="match status" value="1"/>
</dbReference>
<evidence type="ECO:0000256" key="8">
    <source>
        <dbReference type="SAM" id="MobiDB-lite"/>
    </source>
</evidence>
<keyword evidence="5" id="KW-0560">Oxidoreductase</keyword>
<dbReference type="InterPro" id="IPR013766">
    <property type="entry name" value="Thioredoxin_domain"/>
</dbReference>
<feature type="compositionally biased region" description="Gly residues" evidence="8">
    <location>
        <begin position="40"/>
        <end position="50"/>
    </location>
</feature>
<keyword evidence="3" id="KW-0732">Signal</keyword>
<dbReference type="GO" id="GO:0016491">
    <property type="term" value="F:oxidoreductase activity"/>
    <property type="evidence" value="ECO:0007669"/>
    <property type="project" value="UniProtKB-KW"/>
</dbReference>
<sequence length="258" mass="27519">MRRRAFLGSAAVAAGLAGCASGQTDSNDTTGTTKSTSSDGGDGGTGGGTNGDTSDSLVFGSDETTAYGVDLAGNPILGAPDADVDIYYWSDYQCPFCSRFEQDTFPKLVENYLRPGKIRFVVLELPNIGSASTTASRMAKCVWRQVRDDSPAAFKRWHSTMFDEQGKPNSGWASKENLLDITRTVDGVDAKAVESCLGENGASLQSSIDDDVNAATRSDVSATPGFIFFDRESEKAGKIMGAQPYPRFESAIRKIRDA</sequence>
<dbReference type="Gene3D" id="3.40.30.10">
    <property type="entry name" value="Glutaredoxin"/>
    <property type="match status" value="1"/>
</dbReference>
<evidence type="ECO:0000313" key="12">
    <source>
        <dbReference type="Proteomes" id="UP000003751"/>
    </source>
</evidence>
<dbReference type="PANTHER" id="PTHR13887">
    <property type="entry name" value="GLUTATHIONE S-TRANSFERASE KAPPA"/>
    <property type="match status" value="1"/>
</dbReference>
<dbReference type="STRING" id="797209.GCA_000376445_00140"/>
<keyword evidence="11" id="KW-0413">Isomerase</keyword>
<feature type="region of interest" description="Disordered" evidence="8">
    <location>
        <begin position="21"/>
        <end position="57"/>
    </location>
</feature>
<dbReference type="EMBL" id="AEMG01000006">
    <property type="protein sequence ID" value="EFW92656.1"/>
    <property type="molecule type" value="Genomic_DNA"/>
</dbReference>
<gene>
    <name evidence="11" type="ORF">SAMN05444342_0800</name>
    <name evidence="10" type="ORF">ZOD2009_07299</name>
</gene>
<reference evidence="11" key="2">
    <citation type="submission" date="2016-11" db="EMBL/GenBank/DDBJ databases">
        <authorList>
            <person name="Jaros S."/>
            <person name="Januszkiewicz K."/>
            <person name="Wedrychowicz H."/>
        </authorList>
    </citation>
    <scope>NUCLEOTIDE SEQUENCE [LARGE SCALE GENOMIC DNA]</scope>
    <source>
        <strain evidence="11">DX253</strain>
    </source>
</reference>
<dbReference type="SUPFAM" id="SSF52833">
    <property type="entry name" value="Thioredoxin-like"/>
    <property type="match status" value="1"/>
</dbReference>
<dbReference type="PATRIC" id="fig|797209.4.peg.1451"/>
<dbReference type="Proteomes" id="UP000003751">
    <property type="component" value="Unassembled WGS sequence"/>
</dbReference>
<evidence type="ECO:0000256" key="2">
    <source>
        <dbReference type="ARBA" id="ARBA00007787"/>
    </source>
</evidence>
<keyword evidence="13" id="KW-1185">Reference proteome</keyword>
<evidence type="ECO:0000256" key="1">
    <source>
        <dbReference type="ARBA" id="ARBA00005791"/>
    </source>
</evidence>
<protein>
    <submittedName>
        <fullName evidence="10">DSBA oxidoreductase</fullName>
    </submittedName>
    <submittedName>
        <fullName evidence="11">Protein-disulfide isomerase</fullName>
    </submittedName>
</protein>
<dbReference type="eggNOG" id="arCOG02868">
    <property type="taxonomic scope" value="Archaea"/>
</dbReference>
<evidence type="ECO:0000256" key="4">
    <source>
        <dbReference type="ARBA" id="ARBA00022982"/>
    </source>
</evidence>
<dbReference type="EMBL" id="FRAN01000001">
    <property type="protein sequence ID" value="SHK16582.1"/>
    <property type="molecule type" value="Genomic_DNA"/>
</dbReference>
<reference evidence="13" key="3">
    <citation type="submission" date="2016-11" db="EMBL/GenBank/DDBJ databases">
        <authorList>
            <person name="Varghese N."/>
            <person name="Submissions S."/>
        </authorList>
    </citation>
    <scope>NUCLEOTIDE SEQUENCE [LARGE SCALE GENOMIC DNA]</scope>
    <source>
        <strain evidence="13">DX253</strain>
    </source>
</reference>
<keyword evidence="7" id="KW-0676">Redox-active center</keyword>
<proteinExistence type="inferred from homology"/>
<evidence type="ECO:0000256" key="7">
    <source>
        <dbReference type="ARBA" id="ARBA00023284"/>
    </source>
</evidence>
<dbReference type="AlphaFoldDB" id="E7QRN7"/>
<dbReference type="Proteomes" id="UP000184203">
    <property type="component" value="Unassembled WGS sequence"/>
</dbReference>